<keyword evidence="3" id="KW-0804">Transcription</keyword>
<dbReference type="EMBL" id="JAEUAX010000022">
    <property type="protein sequence ID" value="MBW9111970.1"/>
    <property type="molecule type" value="Genomic_DNA"/>
</dbReference>
<evidence type="ECO:0000259" key="4">
    <source>
        <dbReference type="PROSITE" id="PS50932"/>
    </source>
</evidence>
<dbReference type="CDD" id="cd01392">
    <property type="entry name" value="HTH_LacI"/>
    <property type="match status" value="1"/>
</dbReference>
<dbReference type="Pfam" id="PF00356">
    <property type="entry name" value="LacI"/>
    <property type="match status" value="1"/>
</dbReference>
<evidence type="ECO:0000256" key="2">
    <source>
        <dbReference type="ARBA" id="ARBA00023125"/>
    </source>
</evidence>
<dbReference type="PANTHER" id="PTHR30146">
    <property type="entry name" value="LACI-RELATED TRANSCRIPTIONAL REPRESSOR"/>
    <property type="match status" value="1"/>
</dbReference>
<dbReference type="Gene3D" id="3.40.50.2300">
    <property type="match status" value="2"/>
</dbReference>
<dbReference type="InterPro" id="IPR028082">
    <property type="entry name" value="Peripla_BP_I"/>
</dbReference>
<dbReference type="InterPro" id="IPR000843">
    <property type="entry name" value="HTH_LacI"/>
</dbReference>
<dbReference type="PROSITE" id="PS00356">
    <property type="entry name" value="HTH_LACI_1"/>
    <property type="match status" value="1"/>
</dbReference>
<keyword evidence="1" id="KW-0805">Transcription regulation</keyword>
<dbReference type="PRINTS" id="PR00036">
    <property type="entry name" value="HTHLACI"/>
</dbReference>
<dbReference type="SUPFAM" id="SSF47413">
    <property type="entry name" value="lambda repressor-like DNA-binding domains"/>
    <property type="match status" value="1"/>
</dbReference>
<protein>
    <submittedName>
        <fullName evidence="5">LacI family DNA-binding transcriptional regulator</fullName>
    </submittedName>
</protein>
<dbReference type="Gene3D" id="1.10.260.40">
    <property type="entry name" value="lambda repressor-like DNA-binding domains"/>
    <property type="match status" value="1"/>
</dbReference>
<evidence type="ECO:0000313" key="6">
    <source>
        <dbReference type="Proteomes" id="UP000777440"/>
    </source>
</evidence>
<dbReference type="SUPFAM" id="SSF53822">
    <property type="entry name" value="Periplasmic binding protein-like I"/>
    <property type="match status" value="1"/>
</dbReference>
<dbReference type="SMART" id="SM00354">
    <property type="entry name" value="HTH_LACI"/>
    <property type="match status" value="1"/>
</dbReference>
<dbReference type="CDD" id="cd06267">
    <property type="entry name" value="PBP1_LacI_sugar_binding-like"/>
    <property type="match status" value="1"/>
</dbReference>
<evidence type="ECO:0000256" key="1">
    <source>
        <dbReference type="ARBA" id="ARBA00023015"/>
    </source>
</evidence>
<reference evidence="5 6" key="1">
    <citation type="journal article" date="2021" name="MBio">
        <title>Poor Competitiveness of Bradyrhizobium in Pigeon Pea Root Colonization in Indian Soils.</title>
        <authorList>
            <person name="Chalasani D."/>
            <person name="Basu A."/>
            <person name="Pullabhotla S.V.S.R.N."/>
            <person name="Jorrin B."/>
            <person name="Neal A.L."/>
            <person name="Poole P.S."/>
            <person name="Podile A.R."/>
            <person name="Tkacz A."/>
        </authorList>
    </citation>
    <scope>NUCLEOTIDE SEQUENCE [LARGE SCALE GENOMIC DNA]</scope>
    <source>
        <strain evidence="5 6">HU12</strain>
    </source>
</reference>
<accession>A0ABS7I3Y7</accession>
<name>A0ABS7I3Y7_9MICO</name>
<dbReference type="GO" id="GO:0003677">
    <property type="term" value="F:DNA binding"/>
    <property type="evidence" value="ECO:0007669"/>
    <property type="project" value="UniProtKB-KW"/>
</dbReference>
<dbReference type="PROSITE" id="PS50932">
    <property type="entry name" value="HTH_LACI_2"/>
    <property type="match status" value="1"/>
</dbReference>
<evidence type="ECO:0000313" key="5">
    <source>
        <dbReference type="EMBL" id="MBW9111970.1"/>
    </source>
</evidence>
<dbReference type="PANTHER" id="PTHR30146:SF109">
    <property type="entry name" value="HTH-TYPE TRANSCRIPTIONAL REGULATOR GALS"/>
    <property type="match status" value="1"/>
</dbReference>
<feature type="domain" description="HTH lacI-type" evidence="4">
    <location>
        <begin position="47"/>
        <end position="101"/>
    </location>
</feature>
<gene>
    <name evidence="5" type="ORF">JNB61_19570</name>
</gene>
<comment type="caution">
    <text evidence="5">The sequence shown here is derived from an EMBL/GenBank/DDBJ whole genome shotgun (WGS) entry which is preliminary data.</text>
</comment>
<keyword evidence="2 5" id="KW-0238">DNA-binding</keyword>
<dbReference type="Pfam" id="PF13377">
    <property type="entry name" value="Peripla_BP_3"/>
    <property type="match status" value="1"/>
</dbReference>
<dbReference type="InterPro" id="IPR010982">
    <property type="entry name" value="Lambda_DNA-bd_dom_sf"/>
</dbReference>
<proteinExistence type="predicted"/>
<dbReference type="Proteomes" id="UP000777440">
    <property type="component" value="Unassembled WGS sequence"/>
</dbReference>
<sequence length="384" mass="40871">MEPAFHGRPADHHPAAHHVYLLQQADRRRHDLGSCQGLMGLDSMRAPTLRDVARHAGVSMGTVSHVLNHPQKVSESTIAKVRASIEELGFVRDANASSLAAGGSRSIGLVVIDLGNSMFVDVARGAQEAARDAGLNLMLAASQDDFAAQGENVDFFAEARVAGLLLAPLQDSSEQMRRFSARGRPAILVNYDPGDEGVCCVVVDNEQVGYLAARHLIEQGCRRLLFVCGDEAIQPVTLRRAGLRRAVSEAKGVRFEEVHTPDLTEQSGAALAHRVAARGPGTRPDGIVTVTDTLAAGFMNAAEALGISVPRDMAVMGCDDNRLAEPTTVGLSTVAMEGKALGGAAIRMLLEELSAAAGIPHVHQRIVVEPRLIPRRSTLGFERG</sequence>
<keyword evidence="6" id="KW-1185">Reference proteome</keyword>
<dbReference type="InterPro" id="IPR046335">
    <property type="entry name" value="LacI/GalR-like_sensor"/>
</dbReference>
<organism evidence="5 6">
    <name type="scientific">Microbacterium ureisolvens</name>
    <dbReference type="NCBI Taxonomy" id="2781186"/>
    <lineage>
        <taxon>Bacteria</taxon>
        <taxon>Bacillati</taxon>
        <taxon>Actinomycetota</taxon>
        <taxon>Actinomycetes</taxon>
        <taxon>Micrococcales</taxon>
        <taxon>Microbacteriaceae</taxon>
        <taxon>Microbacterium</taxon>
    </lineage>
</organism>
<evidence type="ECO:0000256" key="3">
    <source>
        <dbReference type="ARBA" id="ARBA00023163"/>
    </source>
</evidence>